<dbReference type="PIRSF" id="PIRSF033913">
    <property type="entry name" value="S-S_format_DsbB"/>
    <property type="match status" value="1"/>
</dbReference>
<evidence type="ECO:0000256" key="1">
    <source>
        <dbReference type="SAM" id="Phobius"/>
    </source>
</evidence>
<feature type="transmembrane region" description="Helical" evidence="1">
    <location>
        <begin position="49"/>
        <end position="66"/>
    </location>
</feature>
<dbReference type="EMBL" id="JAHVAH010000001">
    <property type="protein sequence ID" value="MBW0144290.1"/>
    <property type="molecule type" value="Genomic_DNA"/>
</dbReference>
<dbReference type="Pfam" id="PF02600">
    <property type="entry name" value="DsbB"/>
    <property type="match status" value="1"/>
</dbReference>
<dbReference type="InterPro" id="IPR003752">
    <property type="entry name" value="DiS_bond_form_DsbB/BdbC"/>
</dbReference>
<name>A0ABS6V4K2_9SPHN</name>
<comment type="caution">
    <text evidence="2">The sequence shown here is derived from an EMBL/GenBank/DDBJ whole genome shotgun (WGS) entry which is preliminary data.</text>
</comment>
<sequence>MLAKTAPKGAIGLDTLRLLTLAVPSLLLLGALGSEVIGGLHPCEMCIWQRWPHGIAAVLALGAMVVHTRPELSRKLTLAAIVMIAVSGAIAVFHAGVEQKWWEGLTTCTAGGGSTMDDIFNAPLVRCDEILWSWMGLSLAGWNAVISLGSAAILGWLTMTKVAR</sequence>
<reference evidence="2 3" key="1">
    <citation type="submission" date="2021-07" db="EMBL/GenBank/DDBJ databases">
        <title>The draft genome sequence of Sphingomicrobium sp. B8.</title>
        <authorList>
            <person name="Mu L."/>
        </authorList>
    </citation>
    <scope>NUCLEOTIDE SEQUENCE [LARGE SCALE GENOMIC DNA]</scope>
    <source>
        <strain evidence="2 3">B8</strain>
    </source>
</reference>
<keyword evidence="1" id="KW-0812">Transmembrane</keyword>
<dbReference type="Proteomes" id="UP000698028">
    <property type="component" value="Unassembled WGS sequence"/>
</dbReference>
<organism evidence="2 3">
    <name type="scientific">Sphingomicrobium clamense</name>
    <dbReference type="NCBI Taxonomy" id="2851013"/>
    <lineage>
        <taxon>Bacteria</taxon>
        <taxon>Pseudomonadati</taxon>
        <taxon>Pseudomonadota</taxon>
        <taxon>Alphaproteobacteria</taxon>
        <taxon>Sphingomonadales</taxon>
        <taxon>Sphingomonadaceae</taxon>
        <taxon>Sphingomicrobium</taxon>
    </lineage>
</organism>
<evidence type="ECO:0000313" key="2">
    <source>
        <dbReference type="EMBL" id="MBW0144290.1"/>
    </source>
</evidence>
<feature type="transmembrane region" description="Helical" evidence="1">
    <location>
        <begin position="78"/>
        <end position="97"/>
    </location>
</feature>
<dbReference type="InterPro" id="IPR024199">
    <property type="entry name" value="Uncharacterised_DsbB"/>
</dbReference>
<accession>A0ABS6V4K2</accession>
<keyword evidence="3" id="KW-1185">Reference proteome</keyword>
<feature type="transmembrane region" description="Helical" evidence="1">
    <location>
        <begin position="139"/>
        <end position="159"/>
    </location>
</feature>
<gene>
    <name evidence="2" type="ORF">KTQ36_03150</name>
</gene>
<keyword evidence="1" id="KW-1133">Transmembrane helix</keyword>
<dbReference type="RefSeq" id="WP_218632297.1">
    <property type="nucleotide sequence ID" value="NZ_JAHVAH010000001.1"/>
</dbReference>
<protein>
    <submittedName>
        <fullName evidence="2">Disulfide bond formation protein B</fullName>
    </submittedName>
</protein>
<keyword evidence="1" id="KW-0472">Membrane</keyword>
<evidence type="ECO:0000313" key="3">
    <source>
        <dbReference type="Proteomes" id="UP000698028"/>
    </source>
</evidence>
<proteinExistence type="predicted"/>